<dbReference type="GO" id="GO:0003676">
    <property type="term" value="F:nucleic acid binding"/>
    <property type="evidence" value="ECO:0007669"/>
    <property type="project" value="InterPro"/>
</dbReference>
<evidence type="ECO:0000313" key="2">
    <source>
        <dbReference type="EMBL" id="DAE05739.1"/>
    </source>
</evidence>
<dbReference type="InterPro" id="IPR025364">
    <property type="entry name" value="DUF4268"/>
</dbReference>
<dbReference type="EMBL" id="BK015415">
    <property type="protein sequence ID" value="DAE05739.1"/>
    <property type="molecule type" value="Genomic_DNA"/>
</dbReference>
<dbReference type="InterPro" id="IPR011856">
    <property type="entry name" value="tRNA_endonuc-like_dom_sf"/>
</dbReference>
<feature type="domain" description="DUF4268" evidence="1">
    <location>
        <begin position="170"/>
        <end position="302"/>
    </location>
</feature>
<sequence length="309" mass="35215">MKDIEQINTHSLKEIFDGEASGFTPWLTKNIGVLSEKLEINISEAEREHKLETMKVDIVAKAGDDGEKSIIIENQFGDSDSDHLGKVITYAAHYNADYAVWIVEKARAEHISAIQMLNDSTIQYNFYLIEATAVSVGNSKVGILFDIVCAPPYEKGEASPKSDTEQRLMKFWTAFNEYASKNGADFQKMPQSYHWMNISTGTSKVHYDFFVRKGSASVRLLLDGSDKAENKKHYKLIEKDKEAINEAFGKPALQWNLAEDNKTSVIMATNYEYGGYEQDEWEPIFAWILETYNKLQGIFKPYIEKIKKM</sequence>
<proteinExistence type="predicted"/>
<dbReference type="Gene3D" id="3.40.1350.10">
    <property type="match status" value="1"/>
</dbReference>
<name>A0A8S5PH07_9CAUD</name>
<protein>
    <recommendedName>
        <fullName evidence="1">DUF4268 domain-containing protein</fullName>
    </recommendedName>
</protein>
<accession>A0A8S5PH07</accession>
<evidence type="ECO:0000259" key="1">
    <source>
        <dbReference type="Pfam" id="PF14088"/>
    </source>
</evidence>
<organism evidence="2">
    <name type="scientific">Siphoviridae sp. ctM5A27</name>
    <dbReference type="NCBI Taxonomy" id="2825459"/>
    <lineage>
        <taxon>Viruses</taxon>
        <taxon>Duplodnaviria</taxon>
        <taxon>Heunggongvirae</taxon>
        <taxon>Uroviricota</taxon>
        <taxon>Caudoviricetes</taxon>
    </lineage>
</organism>
<reference evidence="2" key="1">
    <citation type="journal article" date="2021" name="Proc. Natl. Acad. Sci. U.S.A.">
        <title>A Catalog of Tens of Thousands of Viruses from Human Metagenomes Reveals Hidden Associations with Chronic Diseases.</title>
        <authorList>
            <person name="Tisza M.J."/>
            <person name="Buck C.B."/>
        </authorList>
    </citation>
    <scope>NUCLEOTIDE SEQUENCE</scope>
    <source>
        <strain evidence="2">CtM5A27</strain>
    </source>
</reference>
<dbReference type="Pfam" id="PF14088">
    <property type="entry name" value="DUF4268"/>
    <property type="match status" value="1"/>
</dbReference>